<proteinExistence type="predicted"/>
<sequence length="140" mass="14301">MAARALMVAALGVSLLAACDPLPQPLYSETTPPPAYRTQPGGVRIDNEGYQLDPEGYRIDKSGARVGIIDVPAKTAGDNSNAVAGFYISNTGSNAPGRVASSDAATTGPNSMNLPTPSQMPQQAPIAPAPANVPPPAGYR</sequence>
<evidence type="ECO:0000256" key="1">
    <source>
        <dbReference type="SAM" id="MobiDB-lite"/>
    </source>
</evidence>
<evidence type="ECO:0000256" key="2">
    <source>
        <dbReference type="SAM" id="SignalP"/>
    </source>
</evidence>
<name>A0ABS6INT5_9HYPH</name>
<feature type="signal peptide" evidence="2">
    <location>
        <begin position="1"/>
        <end position="17"/>
    </location>
</feature>
<organism evidence="3 4">
    <name type="scientific">Reyranella humidisoli</name>
    <dbReference type="NCBI Taxonomy" id="2849149"/>
    <lineage>
        <taxon>Bacteria</taxon>
        <taxon>Pseudomonadati</taxon>
        <taxon>Pseudomonadota</taxon>
        <taxon>Alphaproteobacteria</taxon>
        <taxon>Hyphomicrobiales</taxon>
        <taxon>Reyranellaceae</taxon>
        <taxon>Reyranella</taxon>
    </lineage>
</organism>
<feature type="compositionally biased region" description="Polar residues" evidence="1">
    <location>
        <begin position="103"/>
        <end position="116"/>
    </location>
</feature>
<evidence type="ECO:0000313" key="4">
    <source>
        <dbReference type="Proteomes" id="UP000727907"/>
    </source>
</evidence>
<feature type="chain" id="PRO_5045524782" evidence="2">
    <location>
        <begin position="18"/>
        <end position="140"/>
    </location>
</feature>
<feature type="compositionally biased region" description="Pro residues" evidence="1">
    <location>
        <begin position="127"/>
        <end position="140"/>
    </location>
</feature>
<feature type="compositionally biased region" description="Low complexity" evidence="1">
    <location>
        <begin position="117"/>
        <end position="126"/>
    </location>
</feature>
<gene>
    <name evidence="3" type="ORF">KQ910_20985</name>
</gene>
<keyword evidence="2" id="KW-0732">Signal</keyword>
<reference evidence="3 4" key="1">
    <citation type="submission" date="2021-06" db="EMBL/GenBank/DDBJ databases">
        <authorList>
            <person name="Lee D.H."/>
        </authorList>
    </citation>
    <scope>NUCLEOTIDE SEQUENCE [LARGE SCALE GENOMIC DNA]</scope>
    <source>
        <strain evidence="3 4">MMS21-HV4-11</strain>
    </source>
</reference>
<dbReference type="PROSITE" id="PS51257">
    <property type="entry name" value="PROKAR_LIPOPROTEIN"/>
    <property type="match status" value="1"/>
</dbReference>
<evidence type="ECO:0000313" key="3">
    <source>
        <dbReference type="EMBL" id="MBU8876262.1"/>
    </source>
</evidence>
<accession>A0ABS6INT5</accession>
<dbReference type="Proteomes" id="UP000727907">
    <property type="component" value="Unassembled WGS sequence"/>
</dbReference>
<dbReference type="EMBL" id="JAHOPB010000002">
    <property type="protein sequence ID" value="MBU8876262.1"/>
    <property type="molecule type" value="Genomic_DNA"/>
</dbReference>
<keyword evidence="4" id="KW-1185">Reference proteome</keyword>
<dbReference type="RefSeq" id="WP_216964914.1">
    <property type="nucleotide sequence ID" value="NZ_JAHOPB010000002.1"/>
</dbReference>
<feature type="region of interest" description="Disordered" evidence="1">
    <location>
        <begin position="92"/>
        <end position="140"/>
    </location>
</feature>
<comment type="caution">
    <text evidence="3">The sequence shown here is derived from an EMBL/GenBank/DDBJ whole genome shotgun (WGS) entry which is preliminary data.</text>
</comment>
<protein>
    <submittedName>
        <fullName evidence="3">Uncharacterized protein</fullName>
    </submittedName>
</protein>